<comment type="caution">
    <text evidence="1">The sequence shown here is derived from an EMBL/GenBank/DDBJ whole genome shotgun (WGS) entry which is preliminary data.</text>
</comment>
<reference evidence="1 2" key="1">
    <citation type="journal article" date="2013" name="Nat. Commun.">
        <title>The evolution and pathogenic mechanisms of the rice sheath blight pathogen.</title>
        <authorList>
            <person name="Zheng A."/>
            <person name="Lin R."/>
            <person name="Xu L."/>
            <person name="Qin P."/>
            <person name="Tang C."/>
            <person name="Ai P."/>
            <person name="Zhang D."/>
            <person name="Liu Y."/>
            <person name="Sun Z."/>
            <person name="Feng H."/>
            <person name="Wang Y."/>
            <person name="Chen Y."/>
            <person name="Liang X."/>
            <person name="Fu R."/>
            <person name="Li Q."/>
            <person name="Zhang J."/>
            <person name="Yu X."/>
            <person name="Xie Z."/>
            <person name="Ding L."/>
            <person name="Guan P."/>
            <person name="Tang J."/>
            <person name="Liang Y."/>
            <person name="Wang S."/>
            <person name="Deng Q."/>
            <person name="Li S."/>
            <person name="Zhu J."/>
            <person name="Wang L."/>
            <person name="Liu H."/>
            <person name="Li P."/>
        </authorList>
    </citation>
    <scope>NUCLEOTIDE SEQUENCE [LARGE SCALE GENOMIC DNA]</scope>
    <source>
        <strain evidence="2">AG-1 IA</strain>
    </source>
</reference>
<evidence type="ECO:0000313" key="2">
    <source>
        <dbReference type="Proteomes" id="UP000011668"/>
    </source>
</evidence>
<dbReference type="AlphaFoldDB" id="L8X9P6"/>
<evidence type="ECO:0000313" key="1">
    <source>
        <dbReference type="EMBL" id="ELU45803.1"/>
    </source>
</evidence>
<gene>
    <name evidence="1" type="ORF">AG1IA_00166</name>
</gene>
<dbReference type="OrthoDB" id="6288734at2759"/>
<sequence>MLQEFRCRQFTNLGQHAVVCTYGITKVITVSMVTTSLAVLQHDPITLQRVEFGANFKILKMTSEILTFVTGNANKLREVEEILAAGGVPLIIQSRSIDCE</sequence>
<name>L8X9P6_THACA</name>
<proteinExistence type="predicted"/>
<dbReference type="EMBL" id="AFRT01000035">
    <property type="protein sequence ID" value="ELU45803.1"/>
    <property type="molecule type" value="Genomic_DNA"/>
</dbReference>
<keyword evidence="2" id="KW-1185">Reference proteome</keyword>
<dbReference type="Proteomes" id="UP000011668">
    <property type="component" value="Unassembled WGS sequence"/>
</dbReference>
<organism evidence="1 2">
    <name type="scientific">Thanatephorus cucumeris (strain AG1-IA)</name>
    <name type="common">Rice sheath blight fungus</name>
    <name type="synonym">Rhizoctonia solani</name>
    <dbReference type="NCBI Taxonomy" id="983506"/>
    <lineage>
        <taxon>Eukaryota</taxon>
        <taxon>Fungi</taxon>
        <taxon>Dikarya</taxon>
        <taxon>Basidiomycota</taxon>
        <taxon>Agaricomycotina</taxon>
        <taxon>Agaricomycetes</taxon>
        <taxon>Cantharellales</taxon>
        <taxon>Ceratobasidiaceae</taxon>
        <taxon>Rhizoctonia</taxon>
        <taxon>Rhizoctonia solani AG-1</taxon>
    </lineage>
</organism>
<protein>
    <submittedName>
        <fullName evidence="1">Uncharacterized protein</fullName>
    </submittedName>
</protein>
<dbReference type="HOGENOM" id="CLU_2307952_0_0_1"/>
<accession>L8X9P6</accession>
<dbReference type="STRING" id="983506.L8X9P6"/>